<dbReference type="RefSeq" id="WP_015060820.1">
    <property type="nucleotide sequence ID" value="NC_019285.1"/>
</dbReference>
<keyword evidence="1" id="KW-1133">Transmembrane helix</keyword>
<keyword evidence="1" id="KW-0472">Membrane</keyword>
<dbReference type="AlphaFoldDB" id="D3JVD5"/>
<evidence type="ECO:0000256" key="1">
    <source>
        <dbReference type="SAM" id="Phobius"/>
    </source>
</evidence>
<feature type="transmembrane region" description="Helical" evidence="1">
    <location>
        <begin position="15"/>
        <end position="37"/>
    </location>
</feature>
<dbReference type="EMBL" id="GU321094">
    <property type="protein sequence ID" value="ADB79734.1"/>
    <property type="molecule type" value="Genomic_DNA"/>
</dbReference>
<geneLocation type="plasmid" evidence="2">
    <name>pHK2</name>
</geneLocation>
<sequence>MIQWANTVSFVLENILSISQIFLSAVLIIVTGIYTIFTKQQVSEMVKDREVRNQPKVRPTISSMDNINYAFAVENTGNGAAYDFSAKWWCRDEENAVEWQTPFLSPGERHTFPLPTESGRTPHGHLLEKFDEDDVIHFEATFSDLIGNKYDPEKTEEETIIEINIRDCVVPGAEASMLSSPNYGQNIVSELEDINKNLKK</sequence>
<evidence type="ECO:0000313" key="2">
    <source>
        <dbReference type="EMBL" id="ADB79734.1"/>
    </source>
</evidence>
<protein>
    <submittedName>
        <fullName evidence="2">Uncharacterized protein</fullName>
    </submittedName>
</protein>
<accession>D3JVD5</accession>
<organism evidence="2">
    <name type="scientific">Haloferax lucentense (strain DSM 14919 / JCM 9276 / NCIMB 13854 / Aa 2.2)</name>
    <name type="common">Haloferax alicantei</name>
    <dbReference type="NCBI Taxonomy" id="1230452"/>
    <lineage>
        <taxon>Archaea</taxon>
        <taxon>Methanobacteriati</taxon>
        <taxon>Methanobacteriota</taxon>
        <taxon>Stenosarchaea group</taxon>
        <taxon>Halobacteria</taxon>
        <taxon>Halobacteriales</taxon>
        <taxon>Haloferacaceae</taxon>
        <taxon>Haloferax</taxon>
    </lineage>
</organism>
<keyword evidence="1" id="KW-0812">Transmembrane</keyword>
<name>D3JVD5_HALL2</name>
<proteinExistence type="predicted"/>
<keyword evidence="2" id="KW-0614">Plasmid</keyword>
<reference evidence="2" key="1">
    <citation type="journal article" date="2010" name="J. Virol.">
        <title>New, closely related haloarchaeal viral elements with different nucleic Acid types.</title>
        <authorList>
            <person name="Roine E."/>
            <person name="Kukkaro P."/>
            <person name="Paulin L."/>
            <person name="Laurinavicius S."/>
            <person name="Domanska A."/>
            <person name="Somerharju P."/>
            <person name="Bamford D.H."/>
        </authorList>
    </citation>
    <scope>NUCLEOTIDE SEQUENCE</scope>
    <source>
        <strain evidence="2">Aa 2.2</strain>
        <plasmid evidence="2">pHK2</plasmid>
    </source>
</reference>